<evidence type="ECO:0000313" key="5">
    <source>
        <dbReference type="EMBL" id="GMA31814.1"/>
    </source>
</evidence>
<name>A0AA37XEQ0_9MICO</name>
<reference evidence="5" key="2">
    <citation type="submission" date="2023-02" db="EMBL/GenBank/DDBJ databases">
        <authorList>
            <person name="Sun Q."/>
            <person name="Mori K."/>
        </authorList>
    </citation>
    <scope>NUCLEOTIDE SEQUENCE</scope>
    <source>
        <strain evidence="5">NBRC 112290</strain>
    </source>
</reference>
<protein>
    <submittedName>
        <fullName evidence="5">LacI family transcriptional regulator</fullName>
    </submittedName>
</protein>
<dbReference type="InterPro" id="IPR010982">
    <property type="entry name" value="Lambda_DNA-bd_dom_sf"/>
</dbReference>
<organism evidence="5 6">
    <name type="scientific">Litorihabitans aurantiacus</name>
    <dbReference type="NCBI Taxonomy" id="1930061"/>
    <lineage>
        <taxon>Bacteria</taxon>
        <taxon>Bacillati</taxon>
        <taxon>Actinomycetota</taxon>
        <taxon>Actinomycetes</taxon>
        <taxon>Micrococcales</taxon>
        <taxon>Beutenbergiaceae</taxon>
        <taxon>Litorihabitans</taxon>
    </lineage>
</organism>
<keyword evidence="6" id="KW-1185">Reference proteome</keyword>
<dbReference type="Gene3D" id="3.40.50.2300">
    <property type="match status" value="2"/>
</dbReference>
<keyword evidence="3" id="KW-0804">Transcription</keyword>
<dbReference type="GO" id="GO:0003700">
    <property type="term" value="F:DNA-binding transcription factor activity"/>
    <property type="evidence" value="ECO:0007669"/>
    <property type="project" value="TreeGrafter"/>
</dbReference>
<dbReference type="CDD" id="cd06267">
    <property type="entry name" value="PBP1_LacI_sugar_binding-like"/>
    <property type="match status" value="1"/>
</dbReference>
<dbReference type="InterPro" id="IPR001761">
    <property type="entry name" value="Peripla_BP/Lac1_sug-bd_dom"/>
</dbReference>
<dbReference type="GO" id="GO:0000976">
    <property type="term" value="F:transcription cis-regulatory region binding"/>
    <property type="evidence" value="ECO:0007669"/>
    <property type="project" value="TreeGrafter"/>
</dbReference>
<accession>A0AA37XEQ0</accession>
<sequence length="342" mass="36096">MPQQLDLPPRATLAQVADRAGVSLKTASRALGGEPYVRDGTRQAVLTAARELGYRRNVAASLLARGRVSETVGLITGSFANPFYSALAQGIEDAVREHGLLLSVASSGEEPEREWELARHLAEHQSKAIVVASAMPDHEPYAGLVAAGTPVTFVDRRARGVASDSVVFADVEGGRLAARHLLRHGHRRIAFIGDYEWLPTQLDRLAGVADELATAGLEPVAPWTRLGLHDAGAAHAHVAAMLRAPEAPTAVIAGNNRILLGLVEALTGYDAGPPPATIGFDDVDWARAIGQTVIVQDPIAMGRTAGALVLARLDDPDLPVRTEVIGVDLVARGSGERPPRVG</sequence>
<evidence type="ECO:0000256" key="2">
    <source>
        <dbReference type="ARBA" id="ARBA00023125"/>
    </source>
</evidence>
<dbReference type="Proteomes" id="UP001157161">
    <property type="component" value="Unassembled WGS sequence"/>
</dbReference>
<dbReference type="InterPro" id="IPR000843">
    <property type="entry name" value="HTH_LacI"/>
</dbReference>
<dbReference type="PANTHER" id="PTHR30146">
    <property type="entry name" value="LACI-RELATED TRANSCRIPTIONAL REPRESSOR"/>
    <property type="match status" value="1"/>
</dbReference>
<dbReference type="SUPFAM" id="SSF53822">
    <property type="entry name" value="Periplasmic binding protein-like I"/>
    <property type="match status" value="1"/>
</dbReference>
<comment type="caution">
    <text evidence="5">The sequence shown here is derived from an EMBL/GenBank/DDBJ whole genome shotgun (WGS) entry which is preliminary data.</text>
</comment>
<evidence type="ECO:0000256" key="3">
    <source>
        <dbReference type="ARBA" id="ARBA00023163"/>
    </source>
</evidence>
<dbReference type="SUPFAM" id="SSF47413">
    <property type="entry name" value="lambda repressor-like DNA-binding domains"/>
    <property type="match status" value="1"/>
</dbReference>
<dbReference type="Pfam" id="PF00356">
    <property type="entry name" value="LacI"/>
    <property type="match status" value="1"/>
</dbReference>
<dbReference type="CDD" id="cd01392">
    <property type="entry name" value="HTH_LacI"/>
    <property type="match status" value="1"/>
</dbReference>
<dbReference type="SMART" id="SM00354">
    <property type="entry name" value="HTH_LACI"/>
    <property type="match status" value="1"/>
</dbReference>
<proteinExistence type="predicted"/>
<evidence type="ECO:0000256" key="1">
    <source>
        <dbReference type="ARBA" id="ARBA00023015"/>
    </source>
</evidence>
<dbReference type="Gene3D" id="1.10.260.40">
    <property type="entry name" value="lambda repressor-like DNA-binding domains"/>
    <property type="match status" value="1"/>
</dbReference>
<dbReference type="AlphaFoldDB" id="A0AA37XEQ0"/>
<reference evidence="5" key="1">
    <citation type="journal article" date="2014" name="Int. J. Syst. Evol. Microbiol.">
        <title>Complete genome sequence of Corynebacterium casei LMG S-19264T (=DSM 44701T), isolated from a smear-ripened cheese.</title>
        <authorList>
            <consortium name="US DOE Joint Genome Institute (JGI-PGF)"/>
            <person name="Walter F."/>
            <person name="Albersmeier A."/>
            <person name="Kalinowski J."/>
            <person name="Ruckert C."/>
        </authorList>
    </citation>
    <scope>NUCLEOTIDE SEQUENCE</scope>
    <source>
        <strain evidence="5">NBRC 112290</strain>
    </source>
</reference>
<evidence type="ECO:0000259" key="4">
    <source>
        <dbReference type="PROSITE" id="PS50932"/>
    </source>
</evidence>
<evidence type="ECO:0000313" key="6">
    <source>
        <dbReference type="Proteomes" id="UP001157161"/>
    </source>
</evidence>
<dbReference type="RefSeq" id="WP_284250570.1">
    <property type="nucleotide sequence ID" value="NZ_BSUM01000001.1"/>
</dbReference>
<dbReference type="PROSITE" id="PS50932">
    <property type="entry name" value="HTH_LACI_2"/>
    <property type="match status" value="1"/>
</dbReference>
<dbReference type="InterPro" id="IPR028082">
    <property type="entry name" value="Peripla_BP_I"/>
</dbReference>
<keyword evidence="2" id="KW-0238">DNA-binding</keyword>
<dbReference type="EMBL" id="BSUM01000001">
    <property type="protein sequence ID" value="GMA31814.1"/>
    <property type="molecule type" value="Genomic_DNA"/>
</dbReference>
<gene>
    <name evidence="5" type="ORF">GCM10025875_18060</name>
</gene>
<feature type="domain" description="HTH lacI-type" evidence="4">
    <location>
        <begin position="11"/>
        <end position="65"/>
    </location>
</feature>
<keyword evidence="1" id="KW-0805">Transcription regulation</keyword>
<dbReference type="Pfam" id="PF00532">
    <property type="entry name" value="Peripla_BP_1"/>
    <property type="match status" value="1"/>
</dbReference>
<dbReference type="PANTHER" id="PTHR30146:SF109">
    <property type="entry name" value="HTH-TYPE TRANSCRIPTIONAL REGULATOR GALS"/>
    <property type="match status" value="1"/>
</dbReference>